<dbReference type="InterPro" id="IPR043998">
    <property type="entry name" value="Put_Metallopep"/>
</dbReference>
<comment type="caution">
    <text evidence="2">The sequence shown here is derived from an EMBL/GenBank/DDBJ whole genome shotgun (WGS) entry which is preliminary data.</text>
</comment>
<feature type="domain" description="Putative phage metallopeptidase" evidence="1">
    <location>
        <begin position="80"/>
        <end position="128"/>
    </location>
</feature>
<reference evidence="2 3" key="1">
    <citation type="submission" date="2022-06" db="EMBL/GenBank/DDBJ databases">
        <title>Runella sp. S5 genome sequencing.</title>
        <authorList>
            <person name="Park S."/>
        </authorList>
    </citation>
    <scope>NUCLEOTIDE SEQUENCE [LARGE SCALE GENOMIC DNA]</scope>
    <source>
        <strain evidence="2 3">S5</strain>
    </source>
</reference>
<dbReference type="Pfam" id="PF18894">
    <property type="entry name" value="PhageMetallopep"/>
    <property type="match status" value="1"/>
</dbReference>
<name>A0ABT1FP03_9BACT</name>
<keyword evidence="3" id="KW-1185">Reference proteome</keyword>
<organism evidence="2 3">
    <name type="scientific">Runella salmonicolor</name>
    <dbReference type="NCBI Taxonomy" id="2950278"/>
    <lineage>
        <taxon>Bacteria</taxon>
        <taxon>Pseudomonadati</taxon>
        <taxon>Bacteroidota</taxon>
        <taxon>Cytophagia</taxon>
        <taxon>Cytophagales</taxon>
        <taxon>Spirosomataceae</taxon>
        <taxon>Runella</taxon>
    </lineage>
</organism>
<evidence type="ECO:0000313" key="3">
    <source>
        <dbReference type="Proteomes" id="UP001204772"/>
    </source>
</evidence>
<sequence length="351" mass="41160">MNPTKLLFIFFIVTSCKVSKEIMPDETPIIVKNEFEEFLTTFKKEAELRGKKIDISALKTRLDATLTKGYIGLCDQKLNEITIDSATWRRMSVHERELLLYHELGHCVLGRGHKNKAFQNGEFSSIMRSGDSDPSNAGIYYFSFRKKYYIDELFDENTIKPEWADNQLPYQGNMAFQKKLLLKETFDDNRNQWTIADTKDTTIKIENGSYSVLTRVPVKCPFKINLQENFEIEFEFKILPNPENRGLSFFYWGNFLTNKGVNAVMYFDNKGNSLRFPQFNVIPINIYTANISNVEYNKFTIRKIGNKYYYYLNEQPFYYFDEVNIDTDTPLWFGCLASMQFDNIVYSSILK</sequence>
<gene>
    <name evidence="2" type="ORF">NCI00_13725</name>
</gene>
<dbReference type="RefSeq" id="WP_253528470.1">
    <property type="nucleotide sequence ID" value="NZ_JAMZEL010000005.1"/>
</dbReference>
<evidence type="ECO:0000313" key="2">
    <source>
        <dbReference type="EMBL" id="MCP1383498.1"/>
    </source>
</evidence>
<dbReference type="EMBL" id="JAMZEL010000005">
    <property type="protein sequence ID" value="MCP1383498.1"/>
    <property type="molecule type" value="Genomic_DNA"/>
</dbReference>
<protein>
    <recommendedName>
        <fullName evidence="1">Putative phage metallopeptidase domain-containing protein</fullName>
    </recommendedName>
</protein>
<accession>A0ABT1FP03</accession>
<proteinExistence type="predicted"/>
<evidence type="ECO:0000259" key="1">
    <source>
        <dbReference type="Pfam" id="PF18894"/>
    </source>
</evidence>
<dbReference type="Proteomes" id="UP001204772">
    <property type="component" value="Unassembled WGS sequence"/>
</dbReference>
<dbReference type="PROSITE" id="PS51257">
    <property type="entry name" value="PROKAR_LIPOPROTEIN"/>
    <property type="match status" value="1"/>
</dbReference>